<dbReference type="KEGG" id="ovi:T265_15856"/>
<feature type="non-terminal residue" evidence="1">
    <location>
        <position position="65"/>
    </location>
</feature>
<dbReference type="AlphaFoldDB" id="A0A074YVP7"/>
<keyword evidence="2" id="KW-1185">Reference proteome</keyword>
<dbReference type="RefSeq" id="XP_009177515.1">
    <property type="nucleotide sequence ID" value="XM_009179251.1"/>
</dbReference>
<dbReference type="GeneID" id="20330021"/>
<sequence length="65" mass="7388">WISALQVACAYIRRASTRLEKYLSPLPTHGLRIYSVMAFAYTGRCSTRLGNHLSLKSTNVWNELT</sequence>
<evidence type="ECO:0000313" key="1">
    <source>
        <dbReference type="EMBL" id="KER18738.1"/>
    </source>
</evidence>
<gene>
    <name evidence="1" type="ORF">T265_15856</name>
</gene>
<reference evidence="1 2" key="1">
    <citation type="submission" date="2013-11" db="EMBL/GenBank/DDBJ databases">
        <title>Opisthorchis viverrini - life in the bile duct.</title>
        <authorList>
            <person name="Young N.D."/>
            <person name="Nagarajan N."/>
            <person name="Lin S.J."/>
            <person name="Korhonen P.K."/>
            <person name="Jex A.R."/>
            <person name="Hall R.S."/>
            <person name="Safavi-Hemami H."/>
            <person name="Kaewkong W."/>
            <person name="Bertrand D."/>
            <person name="Gao S."/>
            <person name="Seet Q."/>
            <person name="Wongkham S."/>
            <person name="Teh B.T."/>
            <person name="Wongkham C."/>
            <person name="Intapan P.M."/>
            <person name="Maleewong W."/>
            <person name="Yang X."/>
            <person name="Hu M."/>
            <person name="Wang Z."/>
            <person name="Hofmann A."/>
            <person name="Sternberg P.W."/>
            <person name="Tan P."/>
            <person name="Wang J."/>
            <person name="Gasser R.B."/>
        </authorList>
    </citation>
    <scope>NUCLEOTIDE SEQUENCE [LARGE SCALE GENOMIC DNA]</scope>
</reference>
<name>A0A074YVP7_OPIVI</name>
<proteinExistence type="predicted"/>
<dbReference type="Proteomes" id="UP000054324">
    <property type="component" value="Unassembled WGS sequence"/>
</dbReference>
<evidence type="ECO:0000313" key="2">
    <source>
        <dbReference type="Proteomes" id="UP000054324"/>
    </source>
</evidence>
<dbReference type="EMBL" id="KL598238">
    <property type="protein sequence ID" value="KER18738.1"/>
    <property type="molecule type" value="Genomic_DNA"/>
</dbReference>
<feature type="non-terminal residue" evidence="1">
    <location>
        <position position="1"/>
    </location>
</feature>
<protein>
    <submittedName>
        <fullName evidence="1">Uncharacterized protein</fullName>
    </submittedName>
</protein>
<dbReference type="CTD" id="20330021"/>
<accession>A0A074YVP7</accession>
<organism evidence="1 2">
    <name type="scientific">Opisthorchis viverrini</name>
    <name type="common">Southeast Asian liver fluke</name>
    <dbReference type="NCBI Taxonomy" id="6198"/>
    <lineage>
        <taxon>Eukaryota</taxon>
        <taxon>Metazoa</taxon>
        <taxon>Spiralia</taxon>
        <taxon>Lophotrochozoa</taxon>
        <taxon>Platyhelminthes</taxon>
        <taxon>Trematoda</taxon>
        <taxon>Digenea</taxon>
        <taxon>Opisthorchiida</taxon>
        <taxon>Opisthorchiata</taxon>
        <taxon>Opisthorchiidae</taxon>
        <taxon>Opisthorchis</taxon>
    </lineage>
</organism>